<evidence type="ECO:0000256" key="5">
    <source>
        <dbReference type="PROSITE-ProRule" id="PRU00552"/>
    </source>
</evidence>
<gene>
    <name evidence="8" type="ORF">P3X46_031939</name>
</gene>
<evidence type="ECO:0000256" key="3">
    <source>
        <dbReference type="ARBA" id="ARBA00022806"/>
    </source>
</evidence>
<feature type="short sequence motif" description="Q motif" evidence="5">
    <location>
        <begin position="33"/>
        <end position="61"/>
    </location>
</feature>
<keyword evidence="9" id="KW-1185">Reference proteome</keyword>
<dbReference type="PROSITE" id="PS51195">
    <property type="entry name" value="Q_MOTIF"/>
    <property type="match status" value="1"/>
</dbReference>
<sequence>MADEQPKRKRKEEEDGEKAEKKVKSESGIMSVESFDSLGLSEPTLKAIQEMGFQYLTKLAVSNEVYHQFNSLIT</sequence>
<name>A0ABQ9KN70_HEVBR</name>
<evidence type="ECO:0000313" key="9">
    <source>
        <dbReference type="Proteomes" id="UP001174677"/>
    </source>
</evidence>
<dbReference type="InterPro" id="IPR027417">
    <property type="entry name" value="P-loop_NTPase"/>
</dbReference>
<keyword evidence="3" id="KW-0347">Helicase</keyword>
<feature type="region of interest" description="Disordered" evidence="6">
    <location>
        <begin position="1"/>
        <end position="26"/>
    </location>
</feature>
<accession>A0ABQ9KN70</accession>
<organism evidence="8 9">
    <name type="scientific">Hevea brasiliensis</name>
    <name type="common">Para rubber tree</name>
    <name type="synonym">Siphonia brasiliensis</name>
    <dbReference type="NCBI Taxonomy" id="3981"/>
    <lineage>
        <taxon>Eukaryota</taxon>
        <taxon>Viridiplantae</taxon>
        <taxon>Streptophyta</taxon>
        <taxon>Embryophyta</taxon>
        <taxon>Tracheophyta</taxon>
        <taxon>Spermatophyta</taxon>
        <taxon>Magnoliopsida</taxon>
        <taxon>eudicotyledons</taxon>
        <taxon>Gunneridae</taxon>
        <taxon>Pentapetalae</taxon>
        <taxon>rosids</taxon>
        <taxon>fabids</taxon>
        <taxon>Malpighiales</taxon>
        <taxon>Euphorbiaceae</taxon>
        <taxon>Crotonoideae</taxon>
        <taxon>Micrandreae</taxon>
        <taxon>Hevea</taxon>
    </lineage>
</organism>
<comment type="caution">
    <text evidence="8">The sequence shown here is derived from an EMBL/GenBank/DDBJ whole genome shotgun (WGS) entry which is preliminary data.</text>
</comment>
<protein>
    <recommendedName>
        <fullName evidence="7">DEAD-box RNA helicase Q domain-containing protein</fullName>
    </recommendedName>
</protein>
<feature type="domain" description="DEAD-box RNA helicase Q" evidence="7">
    <location>
        <begin position="33"/>
        <end position="61"/>
    </location>
</feature>
<dbReference type="EMBL" id="JARPOI010000017">
    <property type="protein sequence ID" value="KAJ9141400.1"/>
    <property type="molecule type" value="Genomic_DNA"/>
</dbReference>
<keyword evidence="1" id="KW-0547">Nucleotide-binding</keyword>
<dbReference type="InterPro" id="IPR014014">
    <property type="entry name" value="RNA_helicase_DEAD_Q_motif"/>
</dbReference>
<dbReference type="Proteomes" id="UP001174677">
    <property type="component" value="Chromosome 17"/>
</dbReference>
<evidence type="ECO:0000256" key="6">
    <source>
        <dbReference type="SAM" id="MobiDB-lite"/>
    </source>
</evidence>
<proteinExistence type="predicted"/>
<dbReference type="Gene3D" id="3.40.50.300">
    <property type="entry name" value="P-loop containing nucleotide triphosphate hydrolases"/>
    <property type="match status" value="1"/>
</dbReference>
<evidence type="ECO:0000313" key="8">
    <source>
        <dbReference type="EMBL" id="KAJ9141400.1"/>
    </source>
</evidence>
<evidence type="ECO:0000256" key="4">
    <source>
        <dbReference type="ARBA" id="ARBA00022840"/>
    </source>
</evidence>
<keyword evidence="2" id="KW-0378">Hydrolase</keyword>
<reference evidence="8" key="1">
    <citation type="journal article" date="2023" name="Plant Biotechnol. J.">
        <title>Chromosome-level wild Hevea brasiliensis genome provides new tools for genomic-assisted breeding and valuable loci to elevate rubber yield.</title>
        <authorList>
            <person name="Cheng H."/>
            <person name="Song X."/>
            <person name="Hu Y."/>
            <person name="Wu T."/>
            <person name="Yang Q."/>
            <person name="An Z."/>
            <person name="Feng S."/>
            <person name="Deng Z."/>
            <person name="Wu W."/>
            <person name="Zeng X."/>
            <person name="Tu M."/>
            <person name="Wang X."/>
            <person name="Huang H."/>
        </authorList>
    </citation>
    <scope>NUCLEOTIDE SEQUENCE</scope>
    <source>
        <strain evidence="8">MT/VB/25A 57/8</strain>
    </source>
</reference>
<keyword evidence="4" id="KW-0067">ATP-binding</keyword>
<evidence type="ECO:0000256" key="1">
    <source>
        <dbReference type="ARBA" id="ARBA00022741"/>
    </source>
</evidence>
<evidence type="ECO:0000256" key="2">
    <source>
        <dbReference type="ARBA" id="ARBA00022801"/>
    </source>
</evidence>
<evidence type="ECO:0000259" key="7">
    <source>
        <dbReference type="PROSITE" id="PS51195"/>
    </source>
</evidence>